<sequence>MQREILALLGLPGRSGARHSPPPHPSAVPPFMLDLCRAMASQEDDDDAPSWAPQWRALDGAETVMSFVSMVELDRGIFYQKPYWKEFRFDLTQIPMAESAMAAELHIYKMQSVIRYVNQTLHISIYEIVQDHPNRESELLLLNLQDFLAGMEGWLAFDVAAASNHWLLKCKYNLALRLYVETEDGQSIDPALAGLLGRHGCAAGVLCFLDAYGPDSDCNFEAHGAEASASPDPGFPT</sequence>
<protein>
    <submittedName>
        <fullName evidence="1">Uncharacterized protein</fullName>
    </submittedName>
</protein>
<evidence type="ECO:0000313" key="2">
    <source>
        <dbReference type="Proteomes" id="UP000827872"/>
    </source>
</evidence>
<keyword evidence="2" id="KW-1185">Reference proteome</keyword>
<evidence type="ECO:0000313" key="1">
    <source>
        <dbReference type="EMBL" id="KAH8017392.1"/>
    </source>
</evidence>
<gene>
    <name evidence="1" type="ORF">K3G42_028957</name>
</gene>
<reference evidence="1" key="1">
    <citation type="submission" date="2021-08" db="EMBL/GenBank/DDBJ databases">
        <title>The first chromosome-level gecko genome reveals the dynamic sex chromosomes of Neotropical dwarf geckos (Sphaerodactylidae: Sphaerodactylus).</title>
        <authorList>
            <person name="Pinto B.J."/>
            <person name="Keating S.E."/>
            <person name="Gamble T."/>
        </authorList>
    </citation>
    <scope>NUCLEOTIDE SEQUENCE</scope>
    <source>
        <strain evidence="1">TG3544</strain>
    </source>
</reference>
<dbReference type="EMBL" id="CM037614">
    <property type="protein sequence ID" value="KAH8017392.1"/>
    <property type="molecule type" value="Genomic_DNA"/>
</dbReference>
<accession>A0ACB8GCT0</accession>
<name>A0ACB8GCT0_9SAUR</name>
<organism evidence="1 2">
    <name type="scientific">Sphaerodactylus townsendi</name>
    <dbReference type="NCBI Taxonomy" id="933632"/>
    <lineage>
        <taxon>Eukaryota</taxon>
        <taxon>Metazoa</taxon>
        <taxon>Chordata</taxon>
        <taxon>Craniata</taxon>
        <taxon>Vertebrata</taxon>
        <taxon>Euteleostomi</taxon>
        <taxon>Lepidosauria</taxon>
        <taxon>Squamata</taxon>
        <taxon>Bifurcata</taxon>
        <taxon>Gekkota</taxon>
        <taxon>Sphaerodactylidae</taxon>
        <taxon>Sphaerodactylus</taxon>
    </lineage>
</organism>
<proteinExistence type="predicted"/>
<dbReference type="Proteomes" id="UP000827872">
    <property type="component" value="Linkage Group LG01"/>
</dbReference>
<comment type="caution">
    <text evidence="1">The sequence shown here is derived from an EMBL/GenBank/DDBJ whole genome shotgun (WGS) entry which is preliminary data.</text>
</comment>